<dbReference type="Gene3D" id="3.40.50.80">
    <property type="entry name" value="Nucleotide-binding domain of ferredoxin-NADP reductase (FNR) module"/>
    <property type="match status" value="1"/>
</dbReference>
<evidence type="ECO:0000313" key="4">
    <source>
        <dbReference type="EMBL" id="KAL3419561.1"/>
    </source>
</evidence>
<dbReference type="InterPro" id="IPR017927">
    <property type="entry name" value="FAD-bd_FR_type"/>
</dbReference>
<evidence type="ECO:0000259" key="3">
    <source>
        <dbReference type="PROSITE" id="PS51384"/>
    </source>
</evidence>
<proteinExistence type="predicted"/>
<keyword evidence="5" id="KW-1185">Reference proteome</keyword>
<evidence type="ECO:0000256" key="1">
    <source>
        <dbReference type="ARBA" id="ARBA00023002"/>
    </source>
</evidence>
<accession>A0ABR4P8B5</accession>
<keyword evidence="1" id="KW-0560">Oxidoreductase</keyword>
<dbReference type="InterPro" id="IPR052128">
    <property type="entry name" value="Oxidoreductase_NAD-binding"/>
</dbReference>
<organism evidence="4 5">
    <name type="scientific">Phlyctema vagabunda</name>
    <dbReference type="NCBI Taxonomy" id="108571"/>
    <lineage>
        <taxon>Eukaryota</taxon>
        <taxon>Fungi</taxon>
        <taxon>Dikarya</taxon>
        <taxon>Ascomycota</taxon>
        <taxon>Pezizomycotina</taxon>
        <taxon>Leotiomycetes</taxon>
        <taxon>Helotiales</taxon>
        <taxon>Dermateaceae</taxon>
        <taxon>Phlyctema</taxon>
    </lineage>
</organism>
<protein>
    <submittedName>
        <fullName evidence="4">NADH-cytochrome b-5 reductase</fullName>
    </submittedName>
</protein>
<feature type="domain" description="FAD-binding FR-type" evidence="3">
    <location>
        <begin position="8"/>
        <end position="135"/>
    </location>
</feature>
<evidence type="ECO:0000313" key="5">
    <source>
        <dbReference type="Proteomes" id="UP001629113"/>
    </source>
</evidence>
<name>A0ABR4P8B5_9HELO</name>
<evidence type="ECO:0000256" key="2">
    <source>
        <dbReference type="ARBA" id="ARBA00023027"/>
    </source>
</evidence>
<dbReference type="Proteomes" id="UP001629113">
    <property type="component" value="Unassembled WGS sequence"/>
</dbReference>
<dbReference type="InterPro" id="IPR039261">
    <property type="entry name" value="FNR_nucleotide-bd"/>
</dbReference>
<comment type="caution">
    <text evidence="4">The sequence shown here is derived from an EMBL/GenBank/DDBJ whole genome shotgun (WGS) entry which is preliminary data.</text>
</comment>
<keyword evidence="2" id="KW-0520">NAD</keyword>
<dbReference type="SUPFAM" id="SSF52343">
    <property type="entry name" value="Ferredoxin reductase-like, C-terminal NADP-linked domain"/>
    <property type="match status" value="1"/>
</dbReference>
<gene>
    <name evidence="4" type="ORF">PVAG01_08059</name>
</gene>
<dbReference type="PROSITE" id="PS51384">
    <property type="entry name" value="FAD_FR"/>
    <property type="match status" value="1"/>
</dbReference>
<dbReference type="CDD" id="cd00322">
    <property type="entry name" value="FNR_like"/>
    <property type="match status" value="1"/>
</dbReference>
<dbReference type="PANTHER" id="PTHR46505:SF1">
    <property type="entry name" value="OXIDOREDUCTASE NAD-BINDING DOMAIN-CONTAINING PROTEIN 1"/>
    <property type="match status" value="1"/>
</dbReference>
<dbReference type="EMBL" id="JBFCZG010000007">
    <property type="protein sequence ID" value="KAL3419561.1"/>
    <property type="molecule type" value="Genomic_DNA"/>
</dbReference>
<reference evidence="4 5" key="1">
    <citation type="submission" date="2024-06" db="EMBL/GenBank/DDBJ databases">
        <title>Complete genome of Phlyctema vagabunda strain 19-DSS-EL-015.</title>
        <authorList>
            <person name="Fiorenzani C."/>
        </authorList>
    </citation>
    <scope>NUCLEOTIDE SEQUENCE [LARGE SCALE GENOMIC DNA]</scope>
    <source>
        <strain evidence="4 5">19-DSS-EL-015</strain>
    </source>
</reference>
<dbReference type="PANTHER" id="PTHR46505">
    <property type="entry name" value="OXIDOREDUCTASE NAD-BINDING DOMAIN-CONTAINING PROTEIN 1"/>
    <property type="match status" value="1"/>
</dbReference>
<sequence length="292" mass="33210">MISLSYQARKFTYILQSFRTLRRMGATKASLSHLERTAEEPRDDSLHRVKIDKIEQVNETFLPGQWLDVHVPDLPKPGGFTITSPPSLAKRPTSSIELAIQASSSNPAAAYLWRSEADILGSELAIRVGGSFTWPPTFYGKEIERVVFVAGGVGINPLMAMLSHISEVYEKVPFEIMVLYSFKYSQRPVQVEEILFLRRLWGLDKRFSGEWLRLFVTGNSEQGLIKDKQKVMSFESRRMAVDDVLKALGPIEARQNIVCYVCGVPNMTDQLVDVLKNAEGMDKRHVICERWW</sequence>